<dbReference type="InterPro" id="IPR011011">
    <property type="entry name" value="Znf_FYVE_PHD"/>
</dbReference>
<dbReference type="InterPro" id="IPR021998">
    <property type="entry name" value="Alfin_N"/>
</dbReference>
<dbReference type="InterPro" id="IPR019787">
    <property type="entry name" value="Znf_PHD-finger"/>
</dbReference>
<dbReference type="InterPro" id="IPR019786">
    <property type="entry name" value="Zinc_finger_PHD-type_CS"/>
</dbReference>
<comment type="function">
    <text evidence="7">Histone-binding component that specifically recognizes H3 tails trimethylated on 'Lys-4' (H3K4me3), which mark transcription start sites of virtually all active genes.</text>
</comment>
<keyword evidence="5 7" id="KW-0805">Transcription regulation</keyword>
<dbReference type="Pfam" id="PF12165">
    <property type="entry name" value="Alfin"/>
    <property type="match status" value="1"/>
</dbReference>
<name>A0A5N6M7R7_9ASTR</name>
<proteinExistence type="inferred from homology"/>
<dbReference type="Pfam" id="PF00628">
    <property type="entry name" value="PHD"/>
    <property type="match status" value="1"/>
</dbReference>
<gene>
    <name evidence="10" type="ORF">E3N88_32169</name>
</gene>
<evidence type="ECO:0000313" key="10">
    <source>
        <dbReference type="EMBL" id="KAD3336650.1"/>
    </source>
</evidence>
<dbReference type="SUPFAM" id="SSF57903">
    <property type="entry name" value="FYVE/PHD zinc finger"/>
    <property type="match status" value="1"/>
</dbReference>
<dbReference type="InterPro" id="IPR045104">
    <property type="entry name" value="Alfin"/>
</dbReference>
<evidence type="ECO:0000256" key="7">
    <source>
        <dbReference type="RuleBase" id="RU369089"/>
    </source>
</evidence>
<comment type="similarity">
    <text evidence="1 7">Belongs to the Alfin family.</text>
</comment>
<reference evidence="10 11" key="1">
    <citation type="submission" date="2019-05" db="EMBL/GenBank/DDBJ databases">
        <title>Mikania micrantha, genome provides insights into the molecular mechanism of rapid growth.</title>
        <authorList>
            <person name="Liu B."/>
        </authorList>
    </citation>
    <scope>NUCLEOTIDE SEQUENCE [LARGE SCALE GENOMIC DNA]</scope>
    <source>
        <strain evidence="10">NLD-2019</strain>
        <tissue evidence="10">Leaf</tissue>
    </source>
</reference>
<keyword evidence="11" id="KW-1185">Reference proteome</keyword>
<evidence type="ECO:0000256" key="4">
    <source>
        <dbReference type="ARBA" id="ARBA00022833"/>
    </source>
</evidence>
<dbReference type="GO" id="GO:0008270">
    <property type="term" value="F:zinc ion binding"/>
    <property type="evidence" value="ECO:0007669"/>
    <property type="project" value="UniProtKB-KW"/>
</dbReference>
<keyword evidence="7" id="KW-0539">Nucleus</keyword>
<dbReference type="GO" id="GO:0005634">
    <property type="term" value="C:nucleus"/>
    <property type="evidence" value="ECO:0007669"/>
    <property type="project" value="UniProtKB-SubCell"/>
</dbReference>
<organism evidence="10 11">
    <name type="scientific">Mikania micrantha</name>
    <name type="common">bitter vine</name>
    <dbReference type="NCBI Taxonomy" id="192012"/>
    <lineage>
        <taxon>Eukaryota</taxon>
        <taxon>Viridiplantae</taxon>
        <taxon>Streptophyta</taxon>
        <taxon>Embryophyta</taxon>
        <taxon>Tracheophyta</taxon>
        <taxon>Spermatophyta</taxon>
        <taxon>Magnoliopsida</taxon>
        <taxon>eudicotyledons</taxon>
        <taxon>Gunneridae</taxon>
        <taxon>Pentapetalae</taxon>
        <taxon>asterids</taxon>
        <taxon>campanulids</taxon>
        <taxon>Asterales</taxon>
        <taxon>Asteraceae</taxon>
        <taxon>Asteroideae</taxon>
        <taxon>Heliantheae alliance</taxon>
        <taxon>Eupatorieae</taxon>
        <taxon>Mikania</taxon>
    </lineage>
</organism>
<dbReference type="GO" id="GO:0042393">
    <property type="term" value="F:histone binding"/>
    <property type="evidence" value="ECO:0007669"/>
    <property type="project" value="UniProtKB-UniRule"/>
</dbReference>
<dbReference type="PANTHER" id="PTHR12321:SF178">
    <property type="entry name" value="PHD FINGER PROTEIN ALFIN-LIKE"/>
    <property type="match status" value="1"/>
</dbReference>
<dbReference type="Gene3D" id="3.30.40.10">
    <property type="entry name" value="Zinc/RING finger domain, C3HC4 (zinc finger)"/>
    <property type="match status" value="1"/>
</dbReference>
<evidence type="ECO:0000313" key="11">
    <source>
        <dbReference type="Proteomes" id="UP000326396"/>
    </source>
</evidence>
<dbReference type="GO" id="GO:0000976">
    <property type="term" value="F:transcription cis-regulatory region binding"/>
    <property type="evidence" value="ECO:0007669"/>
    <property type="project" value="TreeGrafter"/>
</dbReference>
<comment type="subcellular location">
    <subcellularLocation>
        <location evidence="7">Nucleus</location>
    </subcellularLocation>
</comment>
<keyword evidence="3 7" id="KW-0863">Zinc-finger</keyword>
<dbReference type="GO" id="GO:0006325">
    <property type="term" value="P:chromatin organization"/>
    <property type="evidence" value="ECO:0007669"/>
    <property type="project" value="UniProtKB-UniRule"/>
</dbReference>
<evidence type="ECO:0000256" key="1">
    <source>
        <dbReference type="ARBA" id="ARBA00010445"/>
    </source>
</evidence>
<comment type="caution">
    <text evidence="10">The sequence shown here is derived from an EMBL/GenBank/DDBJ whole genome shotgun (WGS) entry which is preliminary data.</text>
</comment>
<keyword evidence="7" id="KW-0156">Chromatin regulator</keyword>
<evidence type="ECO:0000256" key="3">
    <source>
        <dbReference type="ARBA" id="ARBA00022771"/>
    </source>
</evidence>
<accession>A0A5N6M7R7</accession>
<evidence type="ECO:0000259" key="9">
    <source>
        <dbReference type="SMART" id="SM00249"/>
    </source>
</evidence>
<keyword evidence="2 7" id="KW-0479">Metal-binding</keyword>
<feature type="domain" description="Zinc finger PHD-type" evidence="9">
    <location>
        <begin position="197"/>
        <end position="245"/>
    </location>
</feature>
<dbReference type="PANTHER" id="PTHR12321">
    <property type="entry name" value="CPG BINDING PROTEIN"/>
    <property type="match status" value="1"/>
</dbReference>
<dbReference type="Proteomes" id="UP000326396">
    <property type="component" value="Linkage Group LG6"/>
</dbReference>
<evidence type="ECO:0000256" key="5">
    <source>
        <dbReference type="ARBA" id="ARBA00023015"/>
    </source>
</evidence>
<evidence type="ECO:0000256" key="2">
    <source>
        <dbReference type="ARBA" id="ARBA00022723"/>
    </source>
</evidence>
<comment type="subunit">
    <text evidence="7">Interacts with H3K4me3 and to a lesser extent with H3K4me2.</text>
</comment>
<dbReference type="OrthoDB" id="436852at2759"/>
<keyword evidence="4 7" id="KW-0862">Zinc</keyword>
<sequence length="256" mass="29023">MATGSKSSTLSCVQEIFNNFSGRRAGLIRALTQDVDTFFQICHPDKDSLCLFGYPDESWKVTPPTEKVPSMLPEPTLGINYARDSMDPRDWLLMVAIHCDSWLLAVAFFYGGRSELDQTQRKQLFTMINNLPHVHEVVRDWQNAKDKPKKGKSHEASGSKSSCRTRSSVKRLSDEQSKSTQNIEQSQVENKEYKGTHCGNCGGLYNGDEFWMLCGICRLWYHGRCVGITPTMAESIENYECPLCYMKHNTSVPETD</sequence>
<dbReference type="GO" id="GO:0003712">
    <property type="term" value="F:transcription coregulator activity"/>
    <property type="evidence" value="ECO:0007669"/>
    <property type="project" value="TreeGrafter"/>
</dbReference>
<evidence type="ECO:0000256" key="6">
    <source>
        <dbReference type="ARBA" id="ARBA00023163"/>
    </source>
</evidence>
<dbReference type="InterPro" id="IPR001965">
    <property type="entry name" value="Znf_PHD"/>
</dbReference>
<feature type="region of interest" description="Disordered" evidence="8">
    <location>
        <begin position="142"/>
        <end position="186"/>
    </location>
</feature>
<dbReference type="EMBL" id="SZYD01000016">
    <property type="protein sequence ID" value="KAD3336650.1"/>
    <property type="molecule type" value="Genomic_DNA"/>
</dbReference>
<dbReference type="SMART" id="SM00249">
    <property type="entry name" value="PHD"/>
    <property type="match status" value="1"/>
</dbReference>
<dbReference type="GO" id="GO:0006355">
    <property type="term" value="P:regulation of DNA-templated transcription"/>
    <property type="evidence" value="ECO:0007669"/>
    <property type="project" value="UniProtKB-UniRule"/>
</dbReference>
<dbReference type="InterPro" id="IPR013083">
    <property type="entry name" value="Znf_RING/FYVE/PHD"/>
</dbReference>
<protein>
    <recommendedName>
        <fullName evidence="7">PHD finger protein ALFIN-LIKE</fullName>
    </recommendedName>
</protein>
<evidence type="ECO:0000256" key="8">
    <source>
        <dbReference type="SAM" id="MobiDB-lite"/>
    </source>
</evidence>
<comment type="domain">
    <text evidence="7">The PHD-type zinc finger mediates the binding to H3K4me3.</text>
</comment>
<keyword evidence="6 7" id="KW-0804">Transcription</keyword>
<dbReference type="PROSITE" id="PS01359">
    <property type="entry name" value="ZF_PHD_1"/>
    <property type="match status" value="1"/>
</dbReference>
<dbReference type="AlphaFoldDB" id="A0A5N6M7R7"/>